<dbReference type="InterPro" id="IPR054708">
    <property type="entry name" value="MTPAP-like_central"/>
</dbReference>
<dbReference type="SUPFAM" id="SSF81301">
    <property type="entry name" value="Nucleotidyltransferase"/>
    <property type="match status" value="1"/>
</dbReference>
<evidence type="ECO:0000313" key="3">
    <source>
        <dbReference type="Proteomes" id="UP001432027"/>
    </source>
</evidence>
<gene>
    <name evidence="2" type="ORF">PENTCL1PPCAC_8185</name>
</gene>
<feature type="non-terminal residue" evidence="2">
    <location>
        <position position="1"/>
    </location>
</feature>
<dbReference type="Pfam" id="PF22600">
    <property type="entry name" value="MTPAP-like_central"/>
    <property type="match status" value="1"/>
</dbReference>
<organism evidence="2 3">
    <name type="scientific">Pristionchus entomophagus</name>
    <dbReference type="NCBI Taxonomy" id="358040"/>
    <lineage>
        <taxon>Eukaryota</taxon>
        <taxon>Metazoa</taxon>
        <taxon>Ecdysozoa</taxon>
        <taxon>Nematoda</taxon>
        <taxon>Chromadorea</taxon>
        <taxon>Rhabditida</taxon>
        <taxon>Rhabditina</taxon>
        <taxon>Diplogasteromorpha</taxon>
        <taxon>Diplogasteroidea</taxon>
        <taxon>Neodiplogasteridae</taxon>
        <taxon>Pristionchus</taxon>
    </lineage>
</organism>
<reference evidence="2" key="1">
    <citation type="submission" date="2023-10" db="EMBL/GenBank/DDBJ databases">
        <title>Genome assembly of Pristionchus species.</title>
        <authorList>
            <person name="Yoshida K."/>
            <person name="Sommer R.J."/>
        </authorList>
    </citation>
    <scope>NUCLEOTIDE SEQUENCE</scope>
    <source>
        <strain evidence="2">RS0144</strain>
    </source>
</reference>
<dbReference type="EMBL" id="BTSX01000002">
    <property type="protein sequence ID" value="GMS86010.1"/>
    <property type="molecule type" value="Genomic_DNA"/>
</dbReference>
<dbReference type="Proteomes" id="UP001432027">
    <property type="component" value="Unassembled WGS sequence"/>
</dbReference>
<proteinExistence type="predicted"/>
<dbReference type="Gene3D" id="3.30.460.10">
    <property type="entry name" value="Beta Polymerase, domain 2"/>
    <property type="match status" value="1"/>
</dbReference>
<feature type="domain" description="Poly(A) RNA polymerase mitochondrial-like central palm" evidence="1">
    <location>
        <begin position="11"/>
        <end position="96"/>
    </location>
</feature>
<keyword evidence="3" id="KW-1185">Reference proteome</keyword>
<dbReference type="AlphaFoldDB" id="A0AAV5T0Z9"/>
<sequence length="110" mass="12584">DTHRGELNKMLKRLHEAIQRHPKMPMNSFRLRAFGSSENGFGSNQSDFHVCFRYEKNFNGTQLDRNQVRSAIGYIEYALGTDDRFTNVKSILTAKVCVPGCSITNFDCFS</sequence>
<name>A0AAV5T0Z9_9BILA</name>
<evidence type="ECO:0000313" key="2">
    <source>
        <dbReference type="EMBL" id="GMS86010.1"/>
    </source>
</evidence>
<protein>
    <recommendedName>
        <fullName evidence="1">Poly(A) RNA polymerase mitochondrial-like central palm domain-containing protein</fullName>
    </recommendedName>
</protein>
<evidence type="ECO:0000259" key="1">
    <source>
        <dbReference type="Pfam" id="PF22600"/>
    </source>
</evidence>
<dbReference type="InterPro" id="IPR043519">
    <property type="entry name" value="NT_sf"/>
</dbReference>
<comment type="caution">
    <text evidence="2">The sequence shown here is derived from an EMBL/GenBank/DDBJ whole genome shotgun (WGS) entry which is preliminary data.</text>
</comment>
<accession>A0AAV5T0Z9</accession>